<evidence type="ECO:0000313" key="1">
    <source>
        <dbReference type="EMBL" id="VDK84780.1"/>
    </source>
</evidence>
<evidence type="ECO:0000313" key="2">
    <source>
        <dbReference type="Proteomes" id="UP000271889"/>
    </source>
</evidence>
<name>A0A3P6U102_CYLGO</name>
<gene>
    <name evidence="1" type="ORF">CGOC_LOCUS8351</name>
</gene>
<dbReference type="OrthoDB" id="10312098at2759"/>
<proteinExistence type="predicted"/>
<organism evidence="1 2">
    <name type="scientific">Cylicostephanus goldi</name>
    <name type="common">Nematode worm</name>
    <dbReference type="NCBI Taxonomy" id="71465"/>
    <lineage>
        <taxon>Eukaryota</taxon>
        <taxon>Metazoa</taxon>
        <taxon>Ecdysozoa</taxon>
        <taxon>Nematoda</taxon>
        <taxon>Chromadorea</taxon>
        <taxon>Rhabditida</taxon>
        <taxon>Rhabditina</taxon>
        <taxon>Rhabditomorpha</taxon>
        <taxon>Strongyloidea</taxon>
        <taxon>Strongylidae</taxon>
        <taxon>Cylicostephanus</taxon>
    </lineage>
</organism>
<protein>
    <submittedName>
        <fullName evidence="1">Uncharacterized protein</fullName>
    </submittedName>
</protein>
<keyword evidence="2" id="KW-1185">Reference proteome</keyword>
<sequence>MFNCVSNGMLYMDQIAKVIWNLKQRRVLNQKAYDEFVNSEEAATAVSKFDGLYISGDERDIWYNIMANRLQCEINRALIHRNAKKENVQGYYILQEVELAPEQTTIDNEEPGIENLKQ</sequence>
<dbReference type="AlphaFoldDB" id="A0A3P6U102"/>
<dbReference type="EMBL" id="UYRV01030476">
    <property type="protein sequence ID" value="VDK84780.1"/>
    <property type="molecule type" value="Genomic_DNA"/>
</dbReference>
<dbReference type="Proteomes" id="UP000271889">
    <property type="component" value="Unassembled WGS sequence"/>
</dbReference>
<accession>A0A3P6U102</accession>
<reference evidence="1 2" key="1">
    <citation type="submission" date="2018-11" db="EMBL/GenBank/DDBJ databases">
        <authorList>
            <consortium name="Pathogen Informatics"/>
        </authorList>
    </citation>
    <scope>NUCLEOTIDE SEQUENCE [LARGE SCALE GENOMIC DNA]</scope>
</reference>